<feature type="transmembrane region" description="Helical" evidence="1">
    <location>
        <begin position="474"/>
        <end position="492"/>
    </location>
</feature>
<feature type="transmembrane region" description="Helical" evidence="1">
    <location>
        <begin position="532"/>
        <end position="554"/>
    </location>
</feature>
<feature type="transmembrane region" description="Helical" evidence="1">
    <location>
        <begin position="410"/>
        <end position="428"/>
    </location>
</feature>
<evidence type="ECO:0000256" key="1">
    <source>
        <dbReference type="SAM" id="Phobius"/>
    </source>
</evidence>
<keyword evidence="1" id="KW-1133">Transmembrane helix</keyword>
<keyword evidence="1" id="KW-0472">Membrane</keyword>
<reference evidence="3" key="1">
    <citation type="journal article" date="2019" name="Int. J. Syst. Evol. Microbiol.">
        <title>The Global Catalogue of Microorganisms (GCM) 10K type strain sequencing project: providing services to taxonomists for standard genome sequencing and annotation.</title>
        <authorList>
            <consortium name="The Broad Institute Genomics Platform"/>
            <consortium name="The Broad Institute Genome Sequencing Center for Infectious Disease"/>
            <person name="Wu L."/>
            <person name="Ma J."/>
        </authorList>
    </citation>
    <scope>NUCLEOTIDE SEQUENCE [LARGE SCALE GENOMIC DNA]</scope>
    <source>
        <strain evidence="3">TBRC 5832</strain>
    </source>
</reference>
<feature type="transmembrane region" description="Helical" evidence="1">
    <location>
        <begin position="356"/>
        <end position="375"/>
    </location>
</feature>
<protein>
    <recommendedName>
        <fullName evidence="4">Protein kinase domain-containing protein</fullName>
    </recommendedName>
</protein>
<feature type="transmembrane region" description="Helical" evidence="1">
    <location>
        <begin position="499"/>
        <end position="520"/>
    </location>
</feature>
<evidence type="ECO:0000313" key="3">
    <source>
        <dbReference type="Proteomes" id="UP001595867"/>
    </source>
</evidence>
<dbReference type="SUPFAM" id="SSF56112">
    <property type="entry name" value="Protein kinase-like (PK-like)"/>
    <property type="match status" value="1"/>
</dbReference>
<proteinExistence type="predicted"/>
<feature type="transmembrane region" description="Helical" evidence="1">
    <location>
        <begin position="382"/>
        <end position="398"/>
    </location>
</feature>
<evidence type="ECO:0000313" key="2">
    <source>
        <dbReference type="EMBL" id="MFC4066555.1"/>
    </source>
</evidence>
<feature type="transmembrane region" description="Helical" evidence="1">
    <location>
        <begin position="440"/>
        <end position="462"/>
    </location>
</feature>
<dbReference type="Gene3D" id="1.10.510.10">
    <property type="entry name" value="Transferase(Phosphotransferase) domain 1"/>
    <property type="match status" value="1"/>
</dbReference>
<feature type="transmembrane region" description="Helical" evidence="1">
    <location>
        <begin position="325"/>
        <end position="344"/>
    </location>
</feature>
<keyword evidence="3" id="KW-1185">Reference proteome</keyword>
<gene>
    <name evidence="2" type="ORF">ACFO0C_16590</name>
</gene>
<evidence type="ECO:0008006" key="4">
    <source>
        <dbReference type="Google" id="ProtNLM"/>
    </source>
</evidence>
<dbReference type="EMBL" id="JBHSBL010000015">
    <property type="protein sequence ID" value="MFC4066555.1"/>
    <property type="molecule type" value="Genomic_DNA"/>
</dbReference>
<organism evidence="2 3">
    <name type="scientific">Actinoplanes subglobosus</name>
    <dbReference type="NCBI Taxonomy" id="1547892"/>
    <lineage>
        <taxon>Bacteria</taxon>
        <taxon>Bacillati</taxon>
        <taxon>Actinomycetota</taxon>
        <taxon>Actinomycetes</taxon>
        <taxon>Micromonosporales</taxon>
        <taxon>Micromonosporaceae</taxon>
        <taxon>Actinoplanes</taxon>
    </lineage>
</organism>
<comment type="caution">
    <text evidence="2">The sequence shown here is derived from an EMBL/GenBank/DDBJ whole genome shotgun (WGS) entry which is preliminary data.</text>
</comment>
<keyword evidence="1" id="KW-0812">Transmembrane</keyword>
<accession>A0ABV8IXX0</accession>
<dbReference type="Proteomes" id="UP001595867">
    <property type="component" value="Unassembled WGS sequence"/>
</dbReference>
<name>A0ABV8IXX0_9ACTN</name>
<dbReference type="RefSeq" id="WP_378067520.1">
    <property type="nucleotide sequence ID" value="NZ_JBHSBL010000015.1"/>
</dbReference>
<sequence>MAPDERPTISVAEYVAAVAVPEKAFLDPRLRAATPAAARRGGPLRRIGQNTVVFRLDDARGDSWAVRCFLSPGRLHGKRFRAIAGHLTKQPIPEMPIWDVLRDELLVDGRRVAVLVAPWQEGAPLDVAVAAGRRQPESLRALAFQWADLMRRLERARVAHGDVQHGNVLIDRDRIALVDPDGIWTPTLRQHAAPAEAGHPNYRHPRAGVAQWGPNTDRFAAHVVQLSLLAVAADPSLWDRFHDDNNLIFTEADFAAPGSTPVWEELGRSPDRAVVRFAAVLADLCRADPSSVPTLHSTIKKVNQMTTPAPAPVKEKEPARPAMPLPVPVVWLLAINAIAGFVVVNRDPESGFDTAYPVTVAIGVWLVLFAGILAVRAARPMLTGLVAGFTLMLLALLMPAVAEGRLEEDLVTVGLAMLLAGSAFRALKGWPGLTGEGRRLTFHLGAAGGLAVAATELAVYEWDEHALDRYSDDWMTGGVIGLAVLALVVWLGPGQGRAGWALGMALAAAIRPTHVSYFYLEPWDMRDPWSTAVPLFRLVGIALLLGAAGVVAVNRLRRPVNRPRG</sequence>
<dbReference type="InterPro" id="IPR011009">
    <property type="entry name" value="Kinase-like_dom_sf"/>
</dbReference>